<organism evidence="6 7">
    <name type="scientific">Dolosigranulum pigrum ATCC 51524</name>
    <dbReference type="NCBI Taxonomy" id="883103"/>
    <lineage>
        <taxon>Bacteria</taxon>
        <taxon>Bacillati</taxon>
        <taxon>Bacillota</taxon>
        <taxon>Bacilli</taxon>
        <taxon>Lactobacillales</taxon>
        <taxon>Carnobacteriaceae</taxon>
        <taxon>Dolosigranulum</taxon>
    </lineage>
</organism>
<protein>
    <recommendedName>
        <fullName evidence="3">UDP-N-acetylglucosamine 2-epimerase (non-hydrolyzing)</fullName>
        <ecNumber evidence="3">5.1.3.14</ecNumber>
    </recommendedName>
</protein>
<dbReference type="Pfam" id="PF02350">
    <property type="entry name" value="Epimerase_2"/>
    <property type="match status" value="1"/>
</dbReference>
<evidence type="ECO:0000259" key="5">
    <source>
        <dbReference type="Pfam" id="PF02350"/>
    </source>
</evidence>
<evidence type="ECO:0000313" key="6">
    <source>
        <dbReference type="EMBL" id="EHR33095.1"/>
    </source>
</evidence>
<dbReference type="Gene3D" id="3.40.50.2000">
    <property type="entry name" value="Glycogen Phosphorylase B"/>
    <property type="match status" value="2"/>
</dbReference>
<dbReference type="Proteomes" id="UP000003599">
    <property type="component" value="Unassembled WGS sequence"/>
</dbReference>
<gene>
    <name evidence="6" type="ORF">HMPREF9703_01211</name>
</gene>
<dbReference type="EC" id="5.1.3.14" evidence="3"/>
<evidence type="ECO:0000256" key="1">
    <source>
        <dbReference type="ARBA" id="ARBA00023235"/>
    </source>
</evidence>
<comment type="caution">
    <text evidence="6">The sequence shown here is derived from an EMBL/GenBank/DDBJ whole genome shotgun (WGS) entry which is preliminary data.</text>
</comment>
<evidence type="ECO:0000256" key="2">
    <source>
        <dbReference type="ARBA" id="ARBA00038209"/>
    </source>
</evidence>
<dbReference type="PANTHER" id="PTHR43174:SF2">
    <property type="entry name" value="UDP-N-ACETYLGLUCOSAMINE 2-EPIMERASE"/>
    <property type="match status" value="1"/>
</dbReference>
<dbReference type="SUPFAM" id="SSF53756">
    <property type="entry name" value="UDP-Glycosyltransferase/glycogen phosphorylase"/>
    <property type="match status" value="1"/>
</dbReference>
<keyword evidence="1 4" id="KW-0413">Isomerase</keyword>
<dbReference type="eggNOG" id="COG0381">
    <property type="taxonomic scope" value="Bacteria"/>
</dbReference>
<feature type="domain" description="UDP-N-acetylglucosamine 2-epimerase" evidence="5">
    <location>
        <begin position="32"/>
        <end position="368"/>
    </location>
</feature>
<dbReference type="GO" id="GO:0008761">
    <property type="term" value="F:UDP-N-acetylglucosamine 2-epimerase activity"/>
    <property type="evidence" value="ECO:0007669"/>
    <property type="project" value="UniProtKB-EC"/>
</dbReference>
<evidence type="ECO:0000313" key="7">
    <source>
        <dbReference type="Proteomes" id="UP000003599"/>
    </source>
</evidence>
<dbReference type="STRING" id="29394.BWX42_02170"/>
<sequence length="382" mass="42946">MVRKKIGVVFGTRPEAIKMAPVIHTLKQFPAEFEVVVIVSAQHREMLDQVLDVFDIEPDYDLDIMKPNQSLSHITADVLKGLEEIFIKEACDMILVHGDTTTSFSAALAAYYQKIPVAHVEAGLRTYDKSFPFPEEVNRQMIDNIADLYFAPTKQAQANLLQENKPVDAITVTGNTAIDALAYTKEMQQSHPVLELVPKDEDKPVILLTMHRRENFGQPMQQVFTVINRLTAEFDELNVIMPVHLNPNVQELVAEHLADNEHVHLCEPLSVEVFHQLMAKATVILTDSGGLQEEAPALDIPVLVLRDTTERPEGIEAGTLKLVGTHPETVYAETKQLLTDRASYERMAQAKNPYGDGHASERIVAVLREFFQDKNRQEGYDE</sequence>
<dbReference type="InterPro" id="IPR029767">
    <property type="entry name" value="WecB-like"/>
</dbReference>
<comment type="similarity">
    <text evidence="2 4">Belongs to the UDP-N-acetylglucosamine 2-epimerase family.</text>
</comment>
<name>H3NF80_9LACT</name>
<dbReference type="PATRIC" id="fig|883103.3.peg.1181"/>
<reference evidence="6 7" key="1">
    <citation type="submission" date="2012-01" db="EMBL/GenBank/DDBJ databases">
        <title>The Genome Sequence of Dolosigranulum pigrum ATCC 51524.</title>
        <authorList>
            <consortium name="The Broad Institute Genome Sequencing Platform"/>
            <person name="Earl A."/>
            <person name="Ward D."/>
            <person name="Feldgarden M."/>
            <person name="Gevers D."/>
            <person name="Huys G."/>
            <person name="Young S.K."/>
            <person name="Zeng Q."/>
            <person name="Gargeya S."/>
            <person name="Fitzgerald M."/>
            <person name="Haas B."/>
            <person name="Abouelleil A."/>
            <person name="Alvarado L."/>
            <person name="Arachchi H.M."/>
            <person name="Berlin A."/>
            <person name="Chapman S.B."/>
            <person name="Gearin G."/>
            <person name="Goldberg J."/>
            <person name="Griggs A."/>
            <person name="Gujja S."/>
            <person name="Hansen M."/>
            <person name="Heiman D."/>
            <person name="Howarth C."/>
            <person name="Larimer J."/>
            <person name="Lui A."/>
            <person name="MacDonald P.J.P."/>
            <person name="McCowen C."/>
            <person name="Montmayeur A."/>
            <person name="Murphy C."/>
            <person name="Neiman D."/>
            <person name="Pearson M."/>
            <person name="Priest M."/>
            <person name="Roberts A."/>
            <person name="Saif S."/>
            <person name="Shea T."/>
            <person name="Sisk P."/>
            <person name="Stolte C."/>
            <person name="Sykes S."/>
            <person name="Wortman J."/>
            <person name="Nusbaum C."/>
            <person name="Birren B."/>
        </authorList>
    </citation>
    <scope>NUCLEOTIDE SEQUENCE [LARGE SCALE GENOMIC DNA]</scope>
    <source>
        <strain evidence="6 7">ATCC 51524</strain>
    </source>
</reference>
<dbReference type="InterPro" id="IPR003331">
    <property type="entry name" value="UDP_GlcNAc_Epimerase_2_dom"/>
</dbReference>
<dbReference type="HOGENOM" id="CLU_041674_1_0_9"/>
<keyword evidence="7" id="KW-1185">Reference proteome</keyword>
<dbReference type="CDD" id="cd03786">
    <property type="entry name" value="GTB_UDP-GlcNAc_2-Epimerase"/>
    <property type="match status" value="1"/>
</dbReference>
<evidence type="ECO:0000256" key="4">
    <source>
        <dbReference type="RuleBase" id="RU003513"/>
    </source>
</evidence>
<dbReference type="GeneID" id="42694645"/>
<dbReference type="EMBL" id="AGEF01000009">
    <property type="protein sequence ID" value="EHR33095.1"/>
    <property type="molecule type" value="Genomic_DNA"/>
</dbReference>
<evidence type="ECO:0000256" key="3">
    <source>
        <dbReference type="ARBA" id="ARBA00038858"/>
    </source>
</evidence>
<dbReference type="PANTHER" id="PTHR43174">
    <property type="entry name" value="UDP-N-ACETYLGLUCOSAMINE 2-EPIMERASE"/>
    <property type="match status" value="1"/>
</dbReference>
<dbReference type="RefSeq" id="WP_004636414.1">
    <property type="nucleotide sequence ID" value="NZ_JH601103.1"/>
</dbReference>
<dbReference type="NCBIfam" id="TIGR00236">
    <property type="entry name" value="wecB"/>
    <property type="match status" value="1"/>
</dbReference>
<accession>H3NF80</accession>
<dbReference type="AlphaFoldDB" id="H3NF80"/>
<proteinExistence type="inferred from homology"/>